<dbReference type="Pfam" id="PF21431">
    <property type="entry name" value="Col-Pyo_DNase"/>
    <property type="match status" value="1"/>
</dbReference>
<dbReference type="InterPro" id="IPR037146">
    <property type="entry name" value="Colicin/pyocin_DNase_dom_sf"/>
</dbReference>
<dbReference type="Pfam" id="PF06958">
    <property type="entry name" value="Pyocin_S"/>
    <property type="match status" value="1"/>
</dbReference>
<dbReference type="PRINTS" id="PR01300">
    <property type="entry name" value="PYOCINKILLER"/>
</dbReference>
<feature type="domain" description="Pyosin/cloacin translocation" evidence="9">
    <location>
        <begin position="386"/>
        <end position="505"/>
    </location>
</feature>
<evidence type="ECO:0000256" key="5">
    <source>
        <dbReference type="ARBA" id="ARBA00022801"/>
    </source>
</evidence>
<evidence type="ECO:0000256" key="8">
    <source>
        <dbReference type="SAM" id="MobiDB-lite"/>
    </source>
</evidence>
<evidence type="ECO:0000256" key="4">
    <source>
        <dbReference type="ARBA" id="ARBA00022759"/>
    </source>
</evidence>
<dbReference type="InterPro" id="IPR003060">
    <property type="entry name" value="Pyocin_killer"/>
</dbReference>
<evidence type="ECO:0000256" key="2">
    <source>
        <dbReference type="ARBA" id="ARBA00022529"/>
    </source>
</evidence>
<keyword evidence="5" id="KW-0378">Hydrolase</keyword>
<dbReference type="Proteomes" id="UP001335100">
    <property type="component" value="Unassembled WGS sequence"/>
</dbReference>
<evidence type="ECO:0000256" key="6">
    <source>
        <dbReference type="ARBA" id="ARBA00023022"/>
    </source>
</evidence>
<dbReference type="InterPro" id="IPR036302">
    <property type="entry name" value="Pyosin/cloacin_T_dom_sf"/>
</dbReference>
<keyword evidence="11" id="KW-1185">Reference proteome</keyword>
<feature type="region of interest" description="Disordered" evidence="8">
    <location>
        <begin position="1"/>
        <end position="35"/>
    </location>
</feature>
<keyword evidence="6" id="KW-0044">Antibiotic</keyword>
<dbReference type="RefSeq" id="WP_330072835.1">
    <property type="nucleotide sequence ID" value="NZ_JAZDQJ010000001.1"/>
</dbReference>
<name>A0ABU7HK02_9PSED</name>
<evidence type="ECO:0000256" key="7">
    <source>
        <dbReference type="ARBA" id="ARBA00023048"/>
    </source>
</evidence>
<evidence type="ECO:0000256" key="1">
    <source>
        <dbReference type="ARBA" id="ARBA00006811"/>
    </source>
</evidence>
<keyword evidence="2" id="KW-0929">Antimicrobial</keyword>
<accession>A0ABU7HK02</accession>
<dbReference type="InterPro" id="IPR044925">
    <property type="entry name" value="His-Me_finger_sf"/>
</dbReference>
<dbReference type="Gene3D" id="3.90.540.10">
    <property type="entry name" value="Colicin/pyocin, DNase domain"/>
    <property type="match status" value="1"/>
</dbReference>
<sequence>MDKGLPDNSTGDVVIRDGSVETQGPRDGGFFTIGGGGGFSGGFGGSSRRRAKKRARARAEAIAKRRAEQQAAADAAHQQQLAAQAAAQAEAHRQWVAHFSQTQQATQATIDRHYTAQRENVGQALKTELEAVRKYPAYDGSERWQLHLITRERQVIEEIIAAKAAELQRKTQMALAFDGQDPLQRTAQDYAQRLAQQGSSQAFQQLHQDWEAAYIAAQEAQLLSEAIRQLTERSNALAASHAEQKVVWKAREEEWERQRQYKELREERVRFKQLADENLRLKRIREANSLTMPMAASAGGVVLAWGGSEVVQEVGKDIERLVRAAVQELSAAGLLATKVFKHPALVAAFHIPETGNSELTTEQRQRLQGIGISSDLMGVRPGQDLQALADAGQMAELDYRVKLETHQGTTAIIVASTGEDIPSRVPVRSAVFDPLTNTFRAEGAAATDRDLVFSADPAPGDLPRLEPHPSSGLLSGEPEVFAAPDGADFRIKDCIVCIPGMVPVYFSFDVPPVGTGVVSGTGQAATVSWWQASTQPGGAGIPAKAAATLRGKAFASFAGFERALWQAISQEAAPGWDFSEPNQRRIADGLAPYAPKSSWVGQRRELEVRYLQGALGTAPYDLDQISLQTPASAVGVRPETRPFAPWLQLGEPISLEAAKSLAHSSGGRRTWTPLVPPGSDLLGSTDLPQGPTLPGTIPGAELDPYRPQIETLPGLDGGQTGSTIPGYGGGVELPTSGLVFSDPLDVGPYSDLGRDSVKDGLDIDHIVSKKALELFIRRNFPEMTSGEIDDAVRKAPSMAIPSEIHRKFSETYGGRNSRDKQIQDSIDLKAGVNSNVDALKSGLLEYGLKESDIEQARQKLHELYKSQGWTE</sequence>
<comment type="similarity">
    <text evidence="1">Belongs to the colicin/pyosin nuclease family.</text>
</comment>
<keyword evidence="7" id="KW-0078">Bacteriocin</keyword>
<organism evidence="10 11">
    <name type="scientific">Pseudomonas ulcerans</name>
    <dbReference type="NCBI Taxonomy" id="3115852"/>
    <lineage>
        <taxon>Bacteria</taxon>
        <taxon>Pseudomonadati</taxon>
        <taxon>Pseudomonadota</taxon>
        <taxon>Gammaproteobacteria</taxon>
        <taxon>Pseudomonadales</taxon>
        <taxon>Pseudomonadaceae</taxon>
        <taxon>Pseudomonas</taxon>
    </lineage>
</organism>
<evidence type="ECO:0000256" key="3">
    <source>
        <dbReference type="ARBA" id="ARBA00022722"/>
    </source>
</evidence>
<evidence type="ECO:0000313" key="11">
    <source>
        <dbReference type="Proteomes" id="UP001335100"/>
    </source>
</evidence>
<protein>
    <submittedName>
        <fullName evidence="10">S-type pyocin domain-containing protein</fullName>
    </submittedName>
</protein>
<dbReference type="InterPro" id="IPR016128">
    <property type="entry name" value="Pyosin/cloacin_T_dom"/>
</dbReference>
<reference evidence="10 11" key="1">
    <citation type="submission" date="2024-01" db="EMBL/GenBank/DDBJ databases">
        <title>Unpublished Manusciprt.</title>
        <authorList>
            <person name="Duman M."/>
            <person name="Valdes E.G."/>
            <person name="Ajmi N."/>
            <person name="Altun S."/>
            <person name="Saticioglu I.B."/>
        </authorList>
    </citation>
    <scope>NUCLEOTIDE SEQUENCE [LARGE SCALE GENOMIC DNA]</scope>
    <source>
        <strain evidence="10 11">148P</strain>
    </source>
</reference>
<keyword evidence="3" id="KW-0540">Nuclease</keyword>
<dbReference type="SUPFAM" id="SSF54060">
    <property type="entry name" value="His-Me finger endonucleases"/>
    <property type="match status" value="1"/>
</dbReference>
<gene>
    <name evidence="10" type="ORF">V0R50_01415</name>
</gene>
<keyword evidence="4" id="KW-0255">Endonuclease</keyword>
<dbReference type="SUPFAM" id="SSF69369">
    <property type="entry name" value="Cloacin translocation domain"/>
    <property type="match status" value="1"/>
</dbReference>
<comment type="caution">
    <text evidence="10">The sequence shown here is derived from an EMBL/GenBank/DDBJ whole genome shotgun (WGS) entry which is preliminary data.</text>
</comment>
<evidence type="ECO:0000313" key="10">
    <source>
        <dbReference type="EMBL" id="MEE1931863.1"/>
    </source>
</evidence>
<evidence type="ECO:0000259" key="9">
    <source>
        <dbReference type="Pfam" id="PF06958"/>
    </source>
</evidence>
<dbReference type="EMBL" id="JAZDQJ010000001">
    <property type="protein sequence ID" value="MEE1931863.1"/>
    <property type="molecule type" value="Genomic_DNA"/>
</dbReference>
<proteinExistence type="inferred from homology"/>